<gene>
    <name evidence="2" type="ORF">MmonteBS_09540</name>
    <name evidence="3" type="ORF">NJB18185_45050</name>
</gene>
<comment type="caution">
    <text evidence="3">The sequence shown here is derived from an EMBL/GenBank/DDBJ whole genome shotgun (WGS) entry which is preliminary data.</text>
</comment>
<evidence type="ECO:0000256" key="1">
    <source>
        <dbReference type="SAM" id="SignalP"/>
    </source>
</evidence>
<dbReference type="Proteomes" id="UP000245060">
    <property type="component" value="Unassembled WGS sequence"/>
</dbReference>
<reference evidence="3" key="4">
    <citation type="submission" date="2022-04" db="EMBL/GenBank/DDBJ databases">
        <authorList>
            <person name="Komine T."/>
            <person name="Fukano H."/>
            <person name="Wada S."/>
        </authorList>
    </citation>
    <scope>NUCLEOTIDE SEQUENCE</scope>
    <source>
        <strain evidence="3">NJB18185</strain>
    </source>
</reference>
<reference evidence="4" key="2">
    <citation type="submission" date="2018-04" db="EMBL/GenBank/DDBJ databases">
        <title>Draft genome sequence of Mycobacterium montefiorense isolated from Japanese black salamander.</title>
        <authorList>
            <person name="Fukano H."/>
            <person name="Yoshida M."/>
            <person name="Shimizu A."/>
            <person name="Iwao H."/>
            <person name="Kurata O."/>
            <person name="Katayama Y."/>
            <person name="Omatsu T."/>
            <person name="Mizutani T."/>
            <person name="Wada S."/>
            <person name="Hoshino Y."/>
        </authorList>
    </citation>
    <scope>NUCLEOTIDE SEQUENCE [LARGE SCALE GENOMIC DNA]</scope>
    <source>
        <strain evidence="4">BS</strain>
    </source>
</reference>
<evidence type="ECO:0000313" key="3">
    <source>
        <dbReference type="EMBL" id="GKU74734.1"/>
    </source>
</evidence>
<keyword evidence="4" id="KW-1185">Reference proteome</keyword>
<reference evidence="2" key="1">
    <citation type="journal article" date="2018" name="Genome Announc.">
        <title>Draft Genome Sequence of Mycobacterium montefiorense Isolated from Japanese Black Salamander (Hynobius nigrescens).</title>
        <authorList>
            <person name="Fukano H."/>
            <person name="Yoshida M."/>
            <person name="Shimizu A."/>
            <person name="Iwao H."/>
            <person name="Katayama Y."/>
            <person name="Omatsu T."/>
            <person name="Mizutani T."/>
            <person name="Kurata O."/>
            <person name="Wada S."/>
            <person name="Hoshino Y."/>
        </authorList>
    </citation>
    <scope>NUCLEOTIDE SEQUENCE</scope>
    <source>
        <strain evidence="2">BS</strain>
    </source>
</reference>
<dbReference type="EMBL" id="BFCH01000007">
    <property type="protein sequence ID" value="GBG36582.1"/>
    <property type="molecule type" value="Genomic_DNA"/>
</dbReference>
<proteinExistence type="predicted"/>
<dbReference type="EMBL" id="BQYH01000063">
    <property type="protein sequence ID" value="GKU74734.1"/>
    <property type="molecule type" value="Genomic_DNA"/>
</dbReference>
<sequence length="108" mass="11422">MKSKLARVGAALLGCAATIMFSAGVANADPPDPHQPDLPSNYCEGQRFMGNVCDGTKYPDGSFWHQWSQSTGEYGEGPRIWHFDCVSGNEPFPALPPPGGCDGAIPPA</sequence>
<evidence type="ECO:0000313" key="4">
    <source>
        <dbReference type="Proteomes" id="UP000245060"/>
    </source>
</evidence>
<keyword evidence="1" id="KW-0732">Signal</keyword>
<evidence type="ECO:0000313" key="5">
    <source>
        <dbReference type="Proteomes" id="UP001139505"/>
    </source>
</evidence>
<accession>A0AA37PR16</accession>
<protein>
    <recommendedName>
        <fullName evidence="6">Secreted protein</fullName>
    </recommendedName>
</protein>
<evidence type="ECO:0008006" key="6">
    <source>
        <dbReference type="Google" id="ProtNLM"/>
    </source>
</evidence>
<feature type="signal peptide" evidence="1">
    <location>
        <begin position="1"/>
        <end position="28"/>
    </location>
</feature>
<organism evidence="3 5">
    <name type="scientific">Mycobacterium montefiorense</name>
    <dbReference type="NCBI Taxonomy" id="154654"/>
    <lineage>
        <taxon>Bacteria</taxon>
        <taxon>Bacillati</taxon>
        <taxon>Actinomycetota</taxon>
        <taxon>Actinomycetes</taxon>
        <taxon>Mycobacteriales</taxon>
        <taxon>Mycobacteriaceae</taxon>
        <taxon>Mycobacterium</taxon>
        <taxon>Mycobacterium simiae complex</taxon>
    </lineage>
</organism>
<name>A0AA37PR16_9MYCO</name>
<feature type="chain" id="PRO_5041442105" description="Secreted protein" evidence="1">
    <location>
        <begin position="29"/>
        <end position="108"/>
    </location>
</feature>
<dbReference type="AlphaFoldDB" id="A0AA37PR16"/>
<reference evidence="3" key="3">
    <citation type="journal article" date="2022" name="Microbiol. Resour. Announc.">
        <title>Draft Genome Sequences of Eight Mycobacterium montefiorense Strains Isolated from Salamanders in Captivity.</title>
        <authorList>
            <person name="Komine T."/>
            <person name="Ihara H."/>
            <person name="Fukano H."/>
            <person name="Hoshino Y."/>
            <person name="Kurata O."/>
            <person name="Wada S."/>
        </authorList>
    </citation>
    <scope>NUCLEOTIDE SEQUENCE</scope>
    <source>
        <strain evidence="3">NJB18185</strain>
    </source>
</reference>
<dbReference type="RefSeq" id="WP_108920796.1">
    <property type="nucleotide sequence ID" value="NZ_BFCH01000007.1"/>
</dbReference>
<evidence type="ECO:0000313" key="2">
    <source>
        <dbReference type="EMBL" id="GBG36582.1"/>
    </source>
</evidence>
<dbReference type="Proteomes" id="UP001139505">
    <property type="component" value="Unassembled WGS sequence"/>
</dbReference>